<dbReference type="EMBL" id="PGTK01000005">
    <property type="protein sequence ID" value="PJF31008.1"/>
    <property type="molecule type" value="Genomic_DNA"/>
</dbReference>
<comment type="caution">
    <text evidence="1">The sequence shown here is derived from an EMBL/GenBank/DDBJ whole genome shotgun (WGS) entry which is preliminary data.</text>
</comment>
<proteinExistence type="predicted"/>
<dbReference type="Proteomes" id="UP000228921">
    <property type="component" value="Unassembled WGS sequence"/>
</dbReference>
<gene>
    <name evidence="1" type="ORF">CUN51_05895</name>
</gene>
<reference evidence="1 2" key="1">
    <citation type="submission" date="2017-11" db="EMBL/GenBank/DDBJ databases">
        <title>Evolution of Phototrophy in the Chloroflexi Phylum Driven by Horizontal Gene Transfer.</title>
        <authorList>
            <person name="Ward L.M."/>
            <person name="Hemp J."/>
            <person name="Shih P.M."/>
            <person name="Mcglynn S.E."/>
            <person name="Fischer W."/>
        </authorList>
    </citation>
    <scope>NUCLEOTIDE SEQUENCE [LARGE SCALE GENOMIC DNA]</scope>
    <source>
        <strain evidence="1">CP2_2F</strain>
    </source>
</reference>
<name>A0A2M8P0D9_9CHLR</name>
<sequence length="103" mass="11398">MLSGTPASAAQGDIGMYYYVKVRRSGEVVRIRVNPNNDLSLTDDESGYFVRKVAVGTRSFERVELEVTYDKNRNVTHIEVQGGTLVDQAAYEADQAAHSAQRS</sequence>
<dbReference type="AlphaFoldDB" id="A0A2M8P0D9"/>
<evidence type="ECO:0000313" key="1">
    <source>
        <dbReference type="EMBL" id="PJF31008.1"/>
    </source>
</evidence>
<accession>A0A2M8P0D9</accession>
<protein>
    <submittedName>
        <fullName evidence="1">Uncharacterized protein</fullName>
    </submittedName>
</protein>
<organism evidence="1 2">
    <name type="scientific">Candidatus Thermofonsia Clade 1 bacterium</name>
    <dbReference type="NCBI Taxonomy" id="2364210"/>
    <lineage>
        <taxon>Bacteria</taxon>
        <taxon>Bacillati</taxon>
        <taxon>Chloroflexota</taxon>
        <taxon>Candidatus Thermofontia</taxon>
        <taxon>Candidatus Thermofonsia Clade 1</taxon>
    </lineage>
</organism>
<evidence type="ECO:0000313" key="2">
    <source>
        <dbReference type="Proteomes" id="UP000228921"/>
    </source>
</evidence>